<dbReference type="STRING" id="62062.ENSHHUP00000000333"/>
<dbReference type="PANTHER" id="PTHR45920:SF3">
    <property type="entry name" value="FH1_FH2 DOMAIN-CONTAINING PROTEIN 3"/>
    <property type="match status" value="1"/>
</dbReference>
<dbReference type="Pfam" id="PF02181">
    <property type="entry name" value="FH2"/>
    <property type="match status" value="1"/>
</dbReference>
<dbReference type="GO" id="GO:0051015">
    <property type="term" value="F:actin filament binding"/>
    <property type="evidence" value="ECO:0007669"/>
    <property type="project" value="TreeGrafter"/>
</dbReference>
<feature type="region of interest" description="Disordered" evidence="1">
    <location>
        <begin position="157"/>
        <end position="231"/>
    </location>
</feature>
<keyword evidence="4" id="KW-1185">Reference proteome</keyword>
<dbReference type="GO" id="GO:0030866">
    <property type="term" value="P:cortical actin cytoskeleton organization"/>
    <property type="evidence" value="ECO:0007669"/>
    <property type="project" value="TreeGrafter"/>
</dbReference>
<dbReference type="PANTHER" id="PTHR45920">
    <property type="entry name" value="FORMIN HOMOLOGY 2 DOMAIN CONTAINING, ISOFORM I"/>
    <property type="match status" value="1"/>
</dbReference>
<evidence type="ECO:0000256" key="1">
    <source>
        <dbReference type="SAM" id="MobiDB-lite"/>
    </source>
</evidence>
<reference evidence="3" key="2">
    <citation type="submission" date="2025-08" db="UniProtKB">
        <authorList>
            <consortium name="Ensembl"/>
        </authorList>
    </citation>
    <scope>IDENTIFICATION</scope>
</reference>
<reference evidence="4" key="1">
    <citation type="submission" date="2018-06" db="EMBL/GenBank/DDBJ databases">
        <title>Genome assembly of Danube salmon.</title>
        <authorList>
            <person name="Macqueen D.J."/>
            <person name="Gundappa M.K."/>
        </authorList>
    </citation>
    <scope>NUCLEOTIDE SEQUENCE [LARGE SCALE GENOMIC DNA]</scope>
</reference>
<dbReference type="Gene3D" id="1.20.58.2220">
    <property type="entry name" value="Formin, FH2 domain"/>
    <property type="match status" value="1"/>
</dbReference>
<evidence type="ECO:0000259" key="2">
    <source>
        <dbReference type="Pfam" id="PF02181"/>
    </source>
</evidence>
<dbReference type="GeneTree" id="ENSGT00940000154807"/>
<organism evidence="3 4">
    <name type="scientific">Hucho hucho</name>
    <name type="common">huchen</name>
    <dbReference type="NCBI Taxonomy" id="62062"/>
    <lineage>
        <taxon>Eukaryota</taxon>
        <taxon>Metazoa</taxon>
        <taxon>Chordata</taxon>
        <taxon>Craniata</taxon>
        <taxon>Vertebrata</taxon>
        <taxon>Euteleostomi</taxon>
        <taxon>Actinopterygii</taxon>
        <taxon>Neopterygii</taxon>
        <taxon>Teleostei</taxon>
        <taxon>Protacanthopterygii</taxon>
        <taxon>Salmoniformes</taxon>
        <taxon>Salmonidae</taxon>
        <taxon>Salmoninae</taxon>
        <taxon>Hucho</taxon>
    </lineage>
</organism>
<feature type="compositionally biased region" description="Acidic residues" evidence="1">
    <location>
        <begin position="161"/>
        <end position="231"/>
    </location>
</feature>
<dbReference type="GO" id="GO:0005856">
    <property type="term" value="C:cytoskeleton"/>
    <property type="evidence" value="ECO:0007669"/>
    <property type="project" value="TreeGrafter"/>
</dbReference>
<reference evidence="3" key="3">
    <citation type="submission" date="2025-09" db="UniProtKB">
        <authorList>
            <consortium name="Ensembl"/>
        </authorList>
    </citation>
    <scope>IDENTIFICATION</scope>
</reference>
<dbReference type="GO" id="GO:0045214">
    <property type="term" value="P:sarcomere organization"/>
    <property type="evidence" value="ECO:0007669"/>
    <property type="project" value="TreeGrafter"/>
</dbReference>
<dbReference type="InterPro" id="IPR042201">
    <property type="entry name" value="FH2_Formin_sf"/>
</dbReference>
<dbReference type="Ensembl" id="ENSHHUT00000000343.1">
    <property type="protein sequence ID" value="ENSHHUP00000000333.1"/>
    <property type="gene ID" value="ENSHHUG00000000255.1"/>
</dbReference>
<proteinExistence type="predicted"/>
<evidence type="ECO:0000313" key="4">
    <source>
        <dbReference type="Proteomes" id="UP000314982"/>
    </source>
</evidence>
<dbReference type="GO" id="GO:0055003">
    <property type="term" value="P:cardiac myofibril assembly"/>
    <property type="evidence" value="ECO:0007669"/>
    <property type="project" value="TreeGrafter"/>
</dbReference>
<accession>A0A4W5J821</accession>
<protein>
    <recommendedName>
        <fullName evidence="2">FH2 domain-containing protein</fullName>
    </recommendedName>
</protein>
<name>A0A4W5J821_9TELE</name>
<dbReference type="Proteomes" id="UP000314982">
    <property type="component" value="Unassembled WGS sequence"/>
</dbReference>
<dbReference type="GO" id="GO:0005737">
    <property type="term" value="C:cytoplasm"/>
    <property type="evidence" value="ECO:0007669"/>
    <property type="project" value="TreeGrafter"/>
</dbReference>
<dbReference type="SUPFAM" id="SSF101447">
    <property type="entry name" value="Formin homology 2 domain (FH2 domain)"/>
    <property type="match status" value="1"/>
</dbReference>
<dbReference type="InterPro" id="IPR015425">
    <property type="entry name" value="FH2_Formin"/>
</dbReference>
<feature type="domain" description="FH2" evidence="2">
    <location>
        <begin position="70"/>
        <end position="159"/>
    </location>
</feature>
<evidence type="ECO:0000313" key="3">
    <source>
        <dbReference type="Ensembl" id="ENSHHUP00000000333.1"/>
    </source>
</evidence>
<sequence>RSLSLSSPLSPLTLLSLSSLSSLSPSFLSLSTLSLPSLSLSLSLSPLSLINLLVGVVFQVRPSDYQYISSSSSGDSLWFKLEPVKIDTSKLEHLFQTKSKEIPVTKKTVADSKRQEVVVLDSKRSNAINIGLTVLPPPRTIKTAILNFDEYALNKEGIEVRDDDDDDDSGDEEDDDDDNEGDDGGDDDNEGDDGGDDDNEGDDGGDEDDDDDNEGDDGGGEDDGDDDGDEV</sequence>
<dbReference type="AlphaFoldDB" id="A0A4W5J821"/>